<protein>
    <submittedName>
        <fullName evidence="2">Uncharacterized protein</fullName>
    </submittedName>
</protein>
<keyword evidence="1" id="KW-1133">Transmembrane helix</keyword>
<feature type="transmembrane region" description="Helical" evidence="1">
    <location>
        <begin position="91"/>
        <end position="110"/>
    </location>
</feature>
<reference evidence="2 3" key="1">
    <citation type="submission" date="2019-07" db="EMBL/GenBank/DDBJ databases">
        <title>Description of 53C-WASEF.</title>
        <authorList>
            <person name="Pitt A."/>
            <person name="Hahn M.W."/>
        </authorList>
    </citation>
    <scope>NUCLEOTIDE SEQUENCE [LARGE SCALE GENOMIC DNA]</scope>
    <source>
        <strain evidence="2 3">53C-WASEF</strain>
    </source>
</reference>
<evidence type="ECO:0000313" key="2">
    <source>
        <dbReference type="EMBL" id="TSJ78510.1"/>
    </source>
</evidence>
<evidence type="ECO:0000313" key="3">
    <source>
        <dbReference type="Proteomes" id="UP000315648"/>
    </source>
</evidence>
<feature type="transmembrane region" description="Helical" evidence="1">
    <location>
        <begin position="122"/>
        <end position="148"/>
    </location>
</feature>
<dbReference type="EMBL" id="VMBG01000001">
    <property type="protein sequence ID" value="TSJ78510.1"/>
    <property type="molecule type" value="Genomic_DNA"/>
</dbReference>
<proteinExistence type="predicted"/>
<dbReference type="RefSeq" id="WP_144228851.1">
    <property type="nucleotide sequence ID" value="NZ_CBCRVV010000034.1"/>
</dbReference>
<keyword evidence="1" id="KW-0812">Transmembrane</keyword>
<keyword evidence="3" id="KW-1185">Reference proteome</keyword>
<gene>
    <name evidence="2" type="ORF">FPL22_04200</name>
</gene>
<dbReference type="OrthoDB" id="206427at2"/>
<accession>A0A556QPD7</accession>
<dbReference type="AlphaFoldDB" id="A0A556QPD7"/>
<organism evidence="2 3">
    <name type="scientific">Rariglobus hedericola</name>
    <dbReference type="NCBI Taxonomy" id="2597822"/>
    <lineage>
        <taxon>Bacteria</taxon>
        <taxon>Pseudomonadati</taxon>
        <taxon>Verrucomicrobiota</taxon>
        <taxon>Opitutia</taxon>
        <taxon>Opitutales</taxon>
        <taxon>Opitutaceae</taxon>
        <taxon>Rariglobus</taxon>
    </lineage>
</organism>
<sequence>MIVNYWLLPIALLLLWLPRQWLRFGGKVISLPRPSRQSRDDHDTRDVSLKYREEFSKPRNWVDFLRAIAGSLAISYACFERAPEAVKSVSTEIFILQCVLLFVAVVIQTVRFEGKVTLSAPVFFILGLSFGIIGWKAALFACVAIWVINLVLPSVAIFLFVFAGLQVCFGLILPQQATTRSALLAAALAITPVLFSAITKRRLVRLNKKGRQSRRA</sequence>
<feature type="transmembrane region" description="Helical" evidence="1">
    <location>
        <begin position="179"/>
        <end position="199"/>
    </location>
</feature>
<feature type="transmembrane region" description="Helical" evidence="1">
    <location>
        <begin position="155"/>
        <end position="173"/>
    </location>
</feature>
<keyword evidence="1" id="KW-0472">Membrane</keyword>
<name>A0A556QPD7_9BACT</name>
<evidence type="ECO:0000256" key="1">
    <source>
        <dbReference type="SAM" id="Phobius"/>
    </source>
</evidence>
<comment type="caution">
    <text evidence="2">The sequence shown here is derived from an EMBL/GenBank/DDBJ whole genome shotgun (WGS) entry which is preliminary data.</text>
</comment>
<dbReference type="Proteomes" id="UP000315648">
    <property type="component" value="Unassembled WGS sequence"/>
</dbReference>